<dbReference type="EMBL" id="SMAD01000001">
    <property type="protein sequence ID" value="TCS89855.1"/>
    <property type="molecule type" value="Genomic_DNA"/>
</dbReference>
<feature type="domain" description="Mannose-1-phosphate guanyltransferase C-terminal" evidence="9">
    <location>
        <begin position="103"/>
        <end position="182"/>
    </location>
</feature>
<name>A0A4R3KW75_9SPHI</name>
<dbReference type="NCBIfam" id="NF002060">
    <property type="entry name" value="PRK00892.1"/>
    <property type="match status" value="1"/>
</dbReference>
<comment type="pathway">
    <text evidence="7">Bacterial outer membrane biogenesis; LPS lipid A biosynthesis.</text>
</comment>
<keyword evidence="1 7" id="KW-0444">Lipid biosynthesis</keyword>
<evidence type="ECO:0000256" key="3">
    <source>
        <dbReference type="ARBA" id="ARBA00022679"/>
    </source>
</evidence>
<dbReference type="Pfam" id="PF04613">
    <property type="entry name" value="LpxD"/>
    <property type="match status" value="1"/>
</dbReference>
<feature type="domain" description="UDP-3-O-[3-hydroxymyristoyl] glucosamine N-acyltransferase non-repeat region" evidence="8">
    <location>
        <begin position="23"/>
        <end position="89"/>
    </location>
</feature>
<dbReference type="PANTHER" id="PTHR43378:SF2">
    <property type="entry name" value="UDP-3-O-ACYLGLUCOSAMINE N-ACYLTRANSFERASE 1, MITOCHONDRIAL-RELATED"/>
    <property type="match status" value="1"/>
</dbReference>
<dbReference type="Pfam" id="PF25087">
    <property type="entry name" value="GMPPB_C"/>
    <property type="match status" value="1"/>
</dbReference>
<dbReference type="GO" id="GO:0016020">
    <property type="term" value="C:membrane"/>
    <property type="evidence" value="ECO:0007669"/>
    <property type="project" value="GOC"/>
</dbReference>
<keyword evidence="2 7" id="KW-0441">Lipid A biosynthesis</keyword>
<dbReference type="GO" id="GO:0009245">
    <property type="term" value="P:lipid A biosynthetic process"/>
    <property type="evidence" value="ECO:0007669"/>
    <property type="project" value="UniProtKB-UniRule"/>
</dbReference>
<dbReference type="Proteomes" id="UP000295807">
    <property type="component" value="Unassembled WGS sequence"/>
</dbReference>
<keyword evidence="11" id="KW-1185">Reference proteome</keyword>
<dbReference type="InterPro" id="IPR020573">
    <property type="entry name" value="UDP_GlcNAc_AcTrfase_non-rep"/>
</dbReference>
<comment type="catalytic activity">
    <reaction evidence="7">
        <text>a UDP-3-O-[(3R)-3-hydroxyacyl]-alpha-D-glucosamine + a (3R)-hydroxyacyl-[ACP] = a UDP-2-N,3-O-bis[(3R)-3-hydroxyacyl]-alpha-D-glucosamine + holo-[ACP] + H(+)</text>
        <dbReference type="Rhea" id="RHEA:53836"/>
        <dbReference type="Rhea" id="RHEA-COMP:9685"/>
        <dbReference type="Rhea" id="RHEA-COMP:9945"/>
        <dbReference type="ChEBI" id="CHEBI:15378"/>
        <dbReference type="ChEBI" id="CHEBI:64479"/>
        <dbReference type="ChEBI" id="CHEBI:78827"/>
        <dbReference type="ChEBI" id="CHEBI:137740"/>
        <dbReference type="ChEBI" id="CHEBI:137748"/>
        <dbReference type="EC" id="2.3.1.191"/>
    </reaction>
</comment>
<evidence type="ECO:0000313" key="11">
    <source>
        <dbReference type="Proteomes" id="UP000295807"/>
    </source>
</evidence>
<dbReference type="Gene3D" id="3.40.1390.10">
    <property type="entry name" value="MurE/MurF, N-terminal domain"/>
    <property type="match status" value="1"/>
</dbReference>
<dbReference type="InterPro" id="IPR056729">
    <property type="entry name" value="GMPPB_C"/>
</dbReference>
<dbReference type="GO" id="GO:0016410">
    <property type="term" value="F:N-acyltransferase activity"/>
    <property type="evidence" value="ECO:0007669"/>
    <property type="project" value="InterPro"/>
</dbReference>
<comment type="function">
    <text evidence="7">Catalyzes the N-acylation of UDP-3-O-acylglucosamine using 3-hydroxyacyl-ACP as the acyl donor. Is involved in the biosynthesis of lipid A, a phosphorylated glycolipid that anchors the lipopolysaccharide to the outer membrane of the cell.</text>
</comment>
<keyword evidence="6 7" id="KW-0012">Acyltransferase</keyword>
<keyword evidence="4 7" id="KW-0677">Repeat</keyword>
<dbReference type="GO" id="GO:0103118">
    <property type="term" value="F:UDP-3-O-[(3R)-3-hydroxyacyl]-glucosamine N-acyltransferase activity"/>
    <property type="evidence" value="ECO:0007669"/>
    <property type="project" value="UniProtKB-EC"/>
</dbReference>
<dbReference type="NCBIfam" id="TIGR01853">
    <property type="entry name" value="lipid_A_lpxD"/>
    <property type="match status" value="1"/>
</dbReference>
<evidence type="ECO:0000259" key="8">
    <source>
        <dbReference type="Pfam" id="PF04613"/>
    </source>
</evidence>
<dbReference type="Gene3D" id="2.160.10.10">
    <property type="entry name" value="Hexapeptide repeat proteins"/>
    <property type="match status" value="1"/>
</dbReference>
<protein>
    <recommendedName>
        <fullName evidence="7">UDP-3-O-acylglucosamine N-acyltransferase</fullName>
        <ecNumber evidence="7">2.3.1.191</ecNumber>
    </recommendedName>
</protein>
<comment type="caution">
    <text evidence="10">The sequence shown here is derived from an EMBL/GenBank/DDBJ whole genome shotgun (WGS) entry which is preliminary data.</text>
</comment>
<evidence type="ECO:0000256" key="6">
    <source>
        <dbReference type="ARBA" id="ARBA00023315"/>
    </source>
</evidence>
<dbReference type="SUPFAM" id="SSF51161">
    <property type="entry name" value="Trimeric LpxA-like enzymes"/>
    <property type="match status" value="1"/>
</dbReference>
<dbReference type="AlphaFoldDB" id="A0A4R3KW75"/>
<dbReference type="EC" id="2.3.1.191" evidence="7"/>
<dbReference type="RefSeq" id="WP_132127336.1">
    <property type="nucleotide sequence ID" value="NZ_CP042432.1"/>
</dbReference>
<dbReference type="CDD" id="cd03352">
    <property type="entry name" value="LbH_LpxD"/>
    <property type="match status" value="1"/>
</dbReference>
<dbReference type="InterPro" id="IPR011004">
    <property type="entry name" value="Trimer_LpxA-like_sf"/>
</dbReference>
<dbReference type="Pfam" id="PF00132">
    <property type="entry name" value="Hexapep"/>
    <property type="match status" value="1"/>
</dbReference>
<dbReference type="HAMAP" id="MF_00523">
    <property type="entry name" value="LpxD"/>
    <property type="match status" value="1"/>
</dbReference>
<keyword evidence="5 7" id="KW-0443">Lipid metabolism</keyword>
<comment type="subunit">
    <text evidence="7">Homotrimer.</text>
</comment>
<dbReference type="OrthoDB" id="9784739at2"/>
<evidence type="ECO:0000256" key="2">
    <source>
        <dbReference type="ARBA" id="ARBA00022556"/>
    </source>
</evidence>
<sequence>MKFTAAELGKLLNGIVEGEPGAEVSAVSKIEDAQEGSLTFLANPKYAPFLYSTNASIVIVGLDLLLEKPVTSTLIRVKDPYSAFSVLLDLYNSSKLNKTGREEPNFISPSAEIGEECYIGAFSYIGHNVKLGKNVKVFPQVYLGDNCVVGDNSVLYAGVKIYSDCLIGSRVIVHSGTVIGSDGFGFAPQPDGSYSKVSQIGNVVIEDDVEIGSNNSIDRATMGSTIIGKGVKLDNLIQVAHNVEIGKNTVIASQTGISGSTKIGENSVIGGQVGIVGHISLAKGTQINAKSGISKSITEEGKQWNGSPALAFRESLRIQAVYRRLPELENKIALLEKQLLERGGSGEEAERNA</sequence>
<proteinExistence type="inferred from homology"/>
<dbReference type="UniPathway" id="UPA00973"/>
<feature type="active site" description="Proton acceptor" evidence="7">
    <location>
        <position position="241"/>
    </location>
</feature>
<dbReference type="InterPro" id="IPR001451">
    <property type="entry name" value="Hexapep"/>
</dbReference>
<gene>
    <name evidence="7" type="primary">lpxD</name>
    <name evidence="10" type="ORF">EDD80_10152</name>
</gene>
<dbReference type="PANTHER" id="PTHR43378">
    <property type="entry name" value="UDP-3-O-ACYLGLUCOSAMINE N-ACYLTRANSFERASE"/>
    <property type="match status" value="1"/>
</dbReference>
<evidence type="ECO:0000256" key="7">
    <source>
        <dbReference type="HAMAP-Rule" id="MF_00523"/>
    </source>
</evidence>
<evidence type="ECO:0000256" key="4">
    <source>
        <dbReference type="ARBA" id="ARBA00022737"/>
    </source>
</evidence>
<evidence type="ECO:0000256" key="5">
    <source>
        <dbReference type="ARBA" id="ARBA00023098"/>
    </source>
</evidence>
<organism evidence="10 11">
    <name type="scientific">Anseongella ginsenosidimutans</name>
    <dbReference type="NCBI Taxonomy" id="496056"/>
    <lineage>
        <taxon>Bacteria</taxon>
        <taxon>Pseudomonadati</taxon>
        <taxon>Bacteroidota</taxon>
        <taxon>Sphingobacteriia</taxon>
        <taxon>Sphingobacteriales</taxon>
        <taxon>Sphingobacteriaceae</taxon>
        <taxon>Anseongella</taxon>
    </lineage>
</organism>
<dbReference type="InterPro" id="IPR007691">
    <property type="entry name" value="LpxD"/>
</dbReference>
<evidence type="ECO:0000313" key="10">
    <source>
        <dbReference type="EMBL" id="TCS89855.1"/>
    </source>
</evidence>
<keyword evidence="3 7" id="KW-0808">Transferase</keyword>
<evidence type="ECO:0000256" key="1">
    <source>
        <dbReference type="ARBA" id="ARBA00022516"/>
    </source>
</evidence>
<comment type="similarity">
    <text evidence="7">Belongs to the transferase hexapeptide repeat family. LpxD subfamily.</text>
</comment>
<accession>A0A4R3KW75</accession>
<evidence type="ECO:0000259" key="9">
    <source>
        <dbReference type="Pfam" id="PF25087"/>
    </source>
</evidence>
<reference evidence="10 11" key="1">
    <citation type="submission" date="2019-03" db="EMBL/GenBank/DDBJ databases">
        <title>Genomic Encyclopedia of Type Strains, Phase IV (KMG-IV): sequencing the most valuable type-strain genomes for metagenomic binning, comparative biology and taxonomic classification.</title>
        <authorList>
            <person name="Goeker M."/>
        </authorList>
    </citation>
    <scope>NUCLEOTIDE SEQUENCE [LARGE SCALE GENOMIC DNA]</scope>
    <source>
        <strain evidence="10 11">DSM 21100</strain>
    </source>
</reference>